<dbReference type="Gene3D" id="3.30.2350.10">
    <property type="entry name" value="Pseudouridine synthase"/>
    <property type="match status" value="1"/>
</dbReference>
<reference evidence="10" key="1">
    <citation type="submission" date="2022-03" db="EMBL/GenBank/DDBJ databases">
        <authorList>
            <person name="Lindestad O."/>
        </authorList>
    </citation>
    <scope>NUCLEOTIDE SEQUENCE</scope>
</reference>
<evidence type="ECO:0000256" key="7">
    <source>
        <dbReference type="SAM" id="Phobius"/>
    </source>
</evidence>
<feature type="active site" evidence="3">
    <location>
        <position position="742"/>
    </location>
</feature>
<evidence type="ECO:0000256" key="1">
    <source>
        <dbReference type="ARBA" id="ARBA00010876"/>
    </source>
</evidence>
<dbReference type="Pfam" id="PF13567">
    <property type="entry name" value="DUF4131"/>
    <property type="match status" value="1"/>
</dbReference>
<feature type="compositionally biased region" description="Basic and acidic residues" evidence="6">
    <location>
        <begin position="575"/>
        <end position="588"/>
    </location>
</feature>
<organism evidence="10 11">
    <name type="scientific">Pararge aegeria aegeria</name>
    <dbReference type="NCBI Taxonomy" id="348720"/>
    <lineage>
        <taxon>Eukaryota</taxon>
        <taxon>Metazoa</taxon>
        <taxon>Ecdysozoa</taxon>
        <taxon>Arthropoda</taxon>
        <taxon>Hexapoda</taxon>
        <taxon>Insecta</taxon>
        <taxon>Pterygota</taxon>
        <taxon>Neoptera</taxon>
        <taxon>Endopterygota</taxon>
        <taxon>Lepidoptera</taxon>
        <taxon>Glossata</taxon>
        <taxon>Ditrysia</taxon>
        <taxon>Papilionoidea</taxon>
        <taxon>Nymphalidae</taxon>
        <taxon>Satyrinae</taxon>
        <taxon>Satyrini</taxon>
        <taxon>Parargina</taxon>
        <taxon>Pararge</taxon>
    </lineage>
</organism>
<dbReference type="GO" id="GO:0000455">
    <property type="term" value="P:enzyme-directed rRNA pseudouridine synthesis"/>
    <property type="evidence" value="ECO:0007669"/>
    <property type="project" value="TreeGrafter"/>
</dbReference>
<dbReference type="InterPro" id="IPR050188">
    <property type="entry name" value="RluA_PseudoU_synthase"/>
</dbReference>
<evidence type="ECO:0000259" key="8">
    <source>
        <dbReference type="Pfam" id="PF00849"/>
    </source>
</evidence>
<dbReference type="NCBIfam" id="TIGR00005">
    <property type="entry name" value="rluA_subfam"/>
    <property type="match status" value="1"/>
</dbReference>
<dbReference type="EMBL" id="CAKXAJ010005785">
    <property type="protein sequence ID" value="CAH2209300.1"/>
    <property type="molecule type" value="Genomic_DNA"/>
</dbReference>
<feature type="coiled-coil region" evidence="5">
    <location>
        <begin position="430"/>
        <end position="457"/>
    </location>
</feature>
<dbReference type="GO" id="GO:0009982">
    <property type="term" value="F:pseudouridine synthase activity"/>
    <property type="evidence" value="ECO:0007669"/>
    <property type="project" value="InterPro"/>
</dbReference>
<evidence type="ECO:0000256" key="2">
    <source>
        <dbReference type="ARBA" id="ARBA00023235"/>
    </source>
</evidence>
<evidence type="ECO:0000313" key="10">
    <source>
        <dbReference type="EMBL" id="CAH2209300.1"/>
    </source>
</evidence>
<keyword evidence="7" id="KW-1133">Transmembrane helix</keyword>
<keyword evidence="7" id="KW-0812">Transmembrane</keyword>
<feature type="transmembrane region" description="Helical" evidence="7">
    <location>
        <begin position="288"/>
        <end position="307"/>
    </location>
</feature>
<dbReference type="AlphaFoldDB" id="A0A8S4QJX1"/>
<evidence type="ECO:0000256" key="6">
    <source>
        <dbReference type="SAM" id="MobiDB-lite"/>
    </source>
</evidence>
<feature type="transmembrane region" description="Helical" evidence="7">
    <location>
        <begin position="12"/>
        <end position="31"/>
    </location>
</feature>
<dbReference type="GO" id="GO:0003723">
    <property type="term" value="F:RNA binding"/>
    <property type="evidence" value="ECO:0007669"/>
    <property type="project" value="UniProtKB-KW"/>
</dbReference>
<dbReference type="CDD" id="cd02869">
    <property type="entry name" value="PseudoU_synth_RluA_like"/>
    <property type="match status" value="1"/>
</dbReference>
<evidence type="ECO:0000256" key="3">
    <source>
        <dbReference type="PIRSR" id="PIRSR606225-1"/>
    </source>
</evidence>
<dbReference type="SUPFAM" id="SSF55120">
    <property type="entry name" value="Pseudouridine synthase"/>
    <property type="match status" value="1"/>
</dbReference>
<dbReference type="InterPro" id="IPR025405">
    <property type="entry name" value="DUF4131"/>
</dbReference>
<dbReference type="PROSITE" id="PS01129">
    <property type="entry name" value="PSI_RLU"/>
    <property type="match status" value="1"/>
</dbReference>
<feature type="transmembrane region" description="Helical" evidence="7">
    <location>
        <begin position="319"/>
        <end position="339"/>
    </location>
</feature>
<protein>
    <submittedName>
        <fullName evidence="10">Jg24795 protein</fullName>
    </submittedName>
</protein>
<keyword evidence="5" id="KW-0175">Coiled coil</keyword>
<dbReference type="PANTHER" id="PTHR21600">
    <property type="entry name" value="MITOCHONDRIAL RNA PSEUDOURIDINE SYNTHASE"/>
    <property type="match status" value="1"/>
</dbReference>
<dbReference type="CDD" id="cd00165">
    <property type="entry name" value="S4"/>
    <property type="match status" value="1"/>
</dbReference>
<dbReference type="InterPro" id="IPR020103">
    <property type="entry name" value="PsdUridine_synth_cat_dom_sf"/>
</dbReference>
<evidence type="ECO:0000259" key="9">
    <source>
        <dbReference type="Pfam" id="PF13567"/>
    </source>
</evidence>
<dbReference type="InterPro" id="IPR006224">
    <property type="entry name" value="PsdUridine_synth_RluA-like_CS"/>
</dbReference>
<comment type="similarity">
    <text evidence="1">Belongs to the pseudouridine synthase RluA family.</text>
</comment>
<keyword evidence="2" id="KW-0413">Isomerase</keyword>
<feature type="region of interest" description="Disordered" evidence="6">
    <location>
        <begin position="552"/>
        <end position="588"/>
    </location>
</feature>
<comment type="caution">
    <text evidence="10">The sequence shown here is derived from an EMBL/GenBank/DDBJ whole genome shotgun (WGS) entry which is preliminary data.</text>
</comment>
<sequence length="920" mass="104641">MVAGVGFEPTTFRKYAILCISLIAVLIGFTASKFRTDSVNTHILDKERYVKDIVATVKDINDRGSYKQFLLYEIKNTKFKLDNIRISVKTKAEEGIKIGDQVKLSAKLFPPKIAPSEYAYDFARIAYYQKISATGFATSKIVLYKKAEARKFQEYIESFRQYIYENLQQNTKKPHADIISALLIGKKDGIDQKTMNAIRDSASSAMRYMHKQKIKEGKKPIEELINDKIRGGKDNEISELAENALKIEIKPNLSFTSHKKASFSIILPISENQKKILDDQRQENKNKAIFLTIPYVISAVIIVGALIQNRLSFANIQDLEWAIVALASIIAIVGICITFSKLKNNEINNNHNIVKKFNNLDILFPFRRGGVVSVMEKKTKDEEENDSTSRLIKLLDKHLTDFTDKIVDSLDKQLDEVKGLLDNKLLKPANDEIKETLVHLRRVREDIKEDLDELHKEISPILSEAKGLVKRASSLNIESIFSSLDNAIKIAEDKVERFEPSRFVGFFKSGESTVSDDPLFIDMLEKQKKEAEKIRKKLEEELKNVKDELEELKNKQTQSTEPNSSEGSITATSLEKQRDEEKKAIEKNRLLKSKKRMKELEQENAKLEKELSEQEKMDEWRKKVNAKKCNISRSKAQRLIQNEQVKLLGIPIINNDHIVKPGEEYVVHLIQPDISTSIEPNYDIKLDIVYEDDDIIVLSKQSRLTVHPGAGTNNDTLLNAVIAHLGKIPYTNTRPGIVHRLDKDTSGLMVIAKNEQSHSFLSELLSNRKIKREYLAVIWGALPNLQGTVKTHIAPKRSNKEMMCVTKTAGKLAITHYSVKKIIGQASLVTCTLETGRTHQIRVHMSHIGHSVVGDQVYGKNSSKSEKHAKNSDFIRNFNRQALHAHTLGLYHPKSKEYIEFVSDLPQDMQVLIGEFENIS</sequence>
<evidence type="ECO:0000256" key="4">
    <source>
        <dbReference type="PROSITE-ProRule" id="PRU00182"/>
    </source>
</evidence>
<name>A0A8S4QJX1_9NEOP</name>
<accession>A0A8S4QJX1</accession>
<dbReference type="InterPro" id="IPR006225">
    <property type="entry name" value="PsdUridine_synth_RluC/D"/>
</dbReference>
<keyword evidence="11" id="KW-1185">Reference proteome</keyword>
<feature type="domain" description="Pseudouridine synthase RsuA/RluA-like" evidence="8">
    <location>
        <begin position="694"/>
        <end position="847"/>
    </location>
</feature>
<dbReference type="OrthoDB" id="418349at2759"/>
<dbReference type="Pfam" id="PF00849">
    <property type="entry name" value="PseudoU_synth_2"/>
    <property type="match status" value="1"/>
</dbReference>
<gene>
    <name evidence="10" type="primary">jg24795</name>
    <name evidence="10" type="ORF">PAEG_LOCUS1699</name>
</gene>
<keyword evidence="7" id="KW-0472">Membrane</keyword>
<dbReference type="PROSITE" id="PS50889">
    <property type="entry name" value="S4"/>
    <property type="match status" value="1"/>
</dbReference>
<feature type="domain" description="DUF4131" evidence="9">
    <location>
        <begin position="15"/>
        <end position="141"/>
    </location>
</feature>
<evidence type="ECO:0000313" key="11">
    <source>
        <dbReference type="Proteomes" id="UP000838756"/>
    </source>
</evidence>
<dbReference type="Proteomes" id="UP000838756">
    <property type="component" value="Unassembled WGS sequence"/>
</dbReference>
<dbReference type="InterPro" id="IPR006145">
    <property type="entry name" value="PsdUridine_synth_RsuA/RluA"/>
</dbReference>
<dbReference type="PANTHER" id="PTHR21600:SF44">
    <property type="entry name" value="RIBOSOMAL LARGE SUBUNIT PSEUDOURIDINE SYNTHASE D"/>
    <property type="match status" value="1"/>
</dbReference>
<keyword evidence="4" id="KW-0694">RNA-binding</keyword>
<feature type="compositionally biased region" description="Polar residues" evidence="6">
    <location>
        <begin position="555"/>
        <end position="574"/>
    </location>
</feature>
<proteinExistence type="inferred from homology"/>
<evidence type="ECO:0000256" key="5">
    <source>
        <dbReference type="SAM" id="Coils"/>
    </source>
</evidence>